<dbReference type="SUPFAM" id="SSF82784">
    <property type="entry name" value="OsmC-like"/>
    <property type="match status" value="1"/>
</dbReference>
<reference evidence="1 2" key="2">
    <citation type="journal article" date="2010" name="Stand. Genomic Sci.">
        <title>Complete genome sequence of Chitinophaga pinensis type strain (UQM 2034).</title>
        <authorList>
            <person name="Glavina Del Rio T."/>
            <person name="Abt B."/>
            <person name="Spring S."/>
            <person name="Lapidus A."/>
            <person name="Nolan M."/>
            <person name="Tice H."/>
            <person name="Copeland A."/>
            <person name="Cheng J.F."/>
            <person name="Chen F."/>
            <person name="Bruce D."/>
            <person name="Goodwin L."/>
            <person name="Pitluck S."/>
            <person name="Ivanova N."/>
            <person name="Mavromatis K."/>
            <person name="Mikhailova N."/>
            <person name="Pati A."/>
            <person name="Chen A."/>
            <person name="Palaniappan K."/>
            <person name="Land M."/>
            <person name="Hauser L."/>
            <person name="Chang Y.J."/>
            <person name="Jeffries C.D."/>
            <person name="Chain P."/>
            <person name="Saunders E."/>
            <person name="Detter J.C."/>
            <person name="Brettin T."/>
            <person name="Rohde M."/>
            <person name="Goker M."/>
            <person name="Bristow J."/>
            <person name="Eisen J.A."/>
            <person name="Markowitz V."/>
            <person name="Hugenholtz P."/>
            <person name="Kyrpides N.C."/>
            <person name="Klenk H.P."/>
            <person name="Lucas S."/>
        </authorList>
    </citation>
    <scope>NUCLEOTIDE SEQUENCE [LARGE SCALE GENOMIC DNA]</scope>
    <source>
        <strain evidence="2">ATCC 43595 / DSM 2588 / LMG 13176 / NBRC 15968 / NCIMB 11800 / UQM 2034</strain>
    </source>
</reference>
<dbReference type="EMBL" id="CP001699">
    <property type="protein sequence ID" value="ACU60378.1"/>
    <property type="molecule type" value="Genomic_DNA"/>
</dbReference>
<gene>
    <name evidence="1" type="ordered locus">Cpin_2899</name>
</gene>
<accession>A0A979GQT9</accession>
<dbReference type="RefSeq" id="WP_012790554.1">
    <property type="nucleotide sequence ID" value="NC_013132.1"/>
</dbReference>
<dbReference type="InterPro" id="IPR015946">
    <property type="entry name" value="KH_dom-like_a/b"/>
</dbReference>
<name>A0A979GQT9_CHIPD</name>
<dbReference type="InterPro" id="IPR019904">
    <property type="entry name" value="Peroxiredoxin_OsmC"/>
</dbReference>
<dbReference type="InterPro" id="IPR003718">
    <property type="entry name" value="OsmC/Ohr_fam"/>
</dbReference>
<dbReference type="AlphaFoldDB" id="A0A979GQT9"/>
<dbReference type="InterPro" id="IPR052707">
    <property type="entry name" value="OsmC_Ohr_Peroxiredoxin"/>
</dbReference>
<evidence type="ECO:0000313" key="2">
    <source>
        <dbReference type="Proteomes" id="UP000002215"/>
    </source>
</evidence>
<organism evidence="1 2">
    <name type="scientific">Chitinophaga pinensis (strain ATCC 43595 / DSM 2588 / LMG 13176 / NBRC 15968 / NCIMB 11800 / UQM 2034)</name>
    <dbReference type="NCBI Taxonomy" id="485918"/>
    <lineage>
        <taxon>Bacteria</taxon>
        <taxon>Pseudomonadati</taxon>
        <taxon>Bacteroidota</taxon>
        <taxon>Chitinophagia</taxon>
        <taxon>Chitinophagales</taxon>
        <taxon>Chitinophagaceae</taxon>
        <taxon>Chitinophaga</taxon>
    </lineage>
</organism>
<dbReference type="GO" id="GO:0006979">
    <property type="term" value="P:response to oxidative stress"/>
    <property type="evidence" value="ECO:0007669"/>
    <property type="project" value="InterPro"/>
</dbReference>
<protein>
    <submittedName>
        <fullName evidence="1">OsmC family protein</fullName>
    </submittedName>
</protein>
<proteinExistence type="predicted"/>
<dbReference type="GO" id="GO:0004601">
    <property type="term" value="F:peroxidase activity"/>
    <property type="evidence" value="ECO:0007669"/>
    <property type="project" value="InterPro"/>
</dbReference>
<dbReference type="PANTHER" id="PTHR42830:SF1">
    <property type="entry name" value="OSMOTICALLY INDUCIBLE FAMILY PROTEIN"/>
    <property type="match status" value="1"/>
</dbReference>
<dbReference type="InterPro" id="IPR036102">
    <property type="entry name" value="OsmC/Ohrsf"/>
</dbReference>
<dbReference type="NCBIfam" id="TIGR03562">
    <property type="entry name" value="osmo_induc_OsmC"/>
    <property type="match status" value="1"/>
</dbReference>
<dbReference type="Proteomes" id="UP000002215">
    <property type="component" value="Chromosome"/>
</dbReference>
<dbReference type="Gene3D" id="3.30.300.20">
    <property type="match status" value="1"/>
</dbReference>
<dbReference type="OrthoDB" id="9807532at2"/>
<sequence>MKRTAKAQWTGNAKEGKGELTTQSEILNKTNYSFKTRFSGEEKGTNPEELLAAAHAGCFTMAVSFALTEQGTPPALLTTEATLSMEGFAISGIHLSITGIIPGISLDTFSDFVRAAEKNCLISKALSIPITSEAHLTFIEN</sequence>
<dbReference type="KEGG" id="cpi:Cpin_2899"/>
<dbReference type="PANTHER" id="PTHR42830">
    <property type="entry name" value="OSMOTICALLY INDUCIBLE FAMILY PROTEIN"/>
    <property type="match status" value="1"/>
</dbReference>
<dbReference type="Pfam" id="PF02566">
    <property type="entry name" value="OsmC"/>
    <property type="match status" value="1"/>
</dbReference>
<evidence type="ECO:0000313" key="1">
    <source>
        <dbReference type="EMBL" id="ACU60378.1"/>
    </source>
</evidence>
<reference evidence="2" key="1">
    <citation type="submission" date="2009-08" db="EMBL/GenBank/DDBJ databases">
        <title>The complete genome of Chitinophaga pinensis DSM 2588.</title>
        <authorList>
            <consortium name="US DOE Joint Genome Institute (JGI-PGF)"/>
            <person name="Lucas S."/>
            <person name="Copeland A."/>
            <person name="Lapidus A."/>
            <person name="Glavina del Rio T."/>
            <person name="Dalin E."/>
            <person name="Tice H."/>
            <person name="Bruce D."/>
            <person name="Goodwin L."/>
            <person name="Pitluck S."/>
            <person name="Kyrpides N."/>
            <person name="Mavromatis K."/>
            <person name="Ivanova N."/>
            <person name="Mikhailova N."/>
            <person name="Sims D."/>
            <person name="Meinche L."/>
            <person name="Brettin T."/>
            <person name="Detter J.C."/>
            <person name="Han C."/>
            <person name="Larimer F."/>
            <person name="Land M."/>
            <person name="Hauser L."/>
            <person name="Markowitz V."/>
            <person name="Cheng J.-F."/>
            <person name="Hugenholtz P."/>
            <person name="Woyke T."/>
            <person name="Wu D."/>
            <person name="Spring S."/>
            <person name="Klenk H.-P."/>
            <person name="Eisen J.A."/>
        </authorList>
    </citation>
    <scope>NUCLEOTIDE SEQUENCE [LARGE SCALE GENOMIC DNA]</scope>
    <source>
        <strain evidence="2">ATCC 43595 / DSM 2588 / LMG 13176 / NBRC 15968 / NCIMB 11800 / UQM 2034</strain>
    </source>
</reference>